<dbReference type="Pfam" id="PF01544">
    <property type="entry name" value="CorA"/>
    <property type="match status" value="1"/>
</dbReference>
<dbReference type="InterPro" id="IPR045863">
    <property type="entry name" value="CorA_TM1_TM2"/>
</dbReference>
<dbReference type="Gene3D" id="1.20.58.340">
    <property type="entry name" value="Magnesium transport protein CorA, transmembrane region"/>
    <property type="match status" value="1"/>
</dbReference>
<feature type="transmembrane region" description="Helical" evidence="5">
    <location>
        <begin position="109"/>
        <end position="129"/>
    </location>
</feature>
<evidence type="ECO:0000256" key="1">
    <source>
        <dbReference type="ARBA" id="ARBA00004141"/>
    </source>
</evidence>
<evidence type="ECO:0000256" key="2">
    <source>
        <dbReference type="ARBA" id="ARBA00022692"/>
    </source>
</evidence>
<keyword evidence="8" id="KW-1185">Reference proteome</keyword>
<proteinExistence type="predicted"/>
<gene>
    <name evidence="6" type="ORF">B0J13DRAFT_552445</name>
    <name evidence="7" type="ORF">B0J13DRAFT_553176</name>
</gene>
<evidence type="ECO:0000313" key="7">
    <source>
        <dbReference type="EMBL" id="KAH7147071.1"/>
    </source>
</evidence>
<dbReference type="GO" id="GO:0016020">
    <property type="term" value="C:membrane"/>
    <property type="evidence" value="ECO:0007669"/>
    <property type="project" value="UniProtKB-SubCell"/>
</dbReference>
<dbReference type="EMBL" id="JAGMUU010000008">
    <property type="protein sequence ID" value="KAH7146661.1"/>
    <property type="molecule type" value="Genomic_DNA"/>
</dbReference>
<feature type="transmembrane region" description="Helical" evidence="5">
    <location>
        <begin position="141"/>
        <end position="168"/>
    </location>
</feature>
<evidence type="ECO:0000313" key="8">
    <source>
        <dbReference type="Proteomes" id="UP000717696"/>
    </source>
</evidence>
<dbReference type="Proteomes" id="UP000717696">
    <property type="component" value="Unassembled WGS sequence"/>
</dbReference>
<comment type="subcellular location">
    <subcellularLocation>
        <location evidence="1">Membrane</location>
        <topology evidence="1">Multi-pass membrane protein</topology>
    </subcellularLocation>
</comment>
<dbReference type="OrthoDB" id="5245517at2759"/>
<evidence type="ECO:0000313" key="6">
    <source>
        <dbReference type="EMBL" id="KAH7146661.1"/>
    </source>
</evidence>
<protein>
    <submittedName>
        <fullName evidence="6">Uncharacterized protein</fullName>
    </submittedName>
</protein>
<dbReference type="InterPro" id="IPR002523">
    <property type="entry name" value="MgTranspt_CorA/ZnTranspt_ZntB"/>
</dbReference>
<dbReference type="SUPFAM" id="SSF144083">
    <property type="entry name" value="Magnesium transport protein CorA, transmembrane region"/>
    <property type="match status" value="1"/>
</dbReference>
<reference evidence="6" key="1">
    <citation type="journal article" date="2021" name="Nat. Commun.">
        <title>Genetic determinants of endophytism in the Arabidopsis root mycobiome.</title>
        <authorList>
            <person name="Mesny F."/>
            <person name="Miyauchi S."/>
            <person name="Thiergart T."/>
            <person name="Pickel B."/>
            <person name="Atanasova L."/>
            <person name="Karlsson M."/>
            <person name="Huettel B."/>
            <person name="Barry K.W."/>
            <person name="Haridas S."/>
            <person name="Chen C."/>
            <person name="Bauer D."/>
            <person name="Andreopoulos W."/>
            <person name="Pangilinan J."/>
            <person name="LaButti K."/>
            <person name="Riley R."/>
            <person name="Lipzen A."/>
            <person name="Clum A."/>
            <person name="Drula E."/>
            <person name="Henrissat B."/>
            <person name="Kohler A."/>
            <person name="Grigoriev I.V."/>
            <person name="Martin F.M."/>
            <person name="Hacquard S."/>
        </authorList>
    </citation>
    <scope>NUCLEOTIDE SEQUENCE</scope>
    <source>
        <strain evidence="6">MPI-CAGE-AT-0021</strain>
    </source>
</reference>
<comment type="caution">
    <text evidence="6">The sequence shown here is derived from an EMBL/GenBank/DDBJ whole genome shotgun (WGS) entry which is preliminary data.</text>
</comment>
<keyword evidence="2 5" id="KW-0812">Transmembrane</keyword>
<evidence type="ECO:0000256" key="4">
    <source>
        <dbReference type="ARBA" id="ARBA00023136"/>
    </source>
</evidence>
<sequence>MQVKHLTRALSSFQRFCGIHQNGPSVMVDGALVDLKAVLNEATQLRDAMKDRLGRRAAILALEESRKSIRIADSLSTLTKFAFVFIPLNFGTSIFGANVREFGTGVVPAWAFAVTVACICLATISLSWMWSKQKGIQWNLVFKYVVWPILLFSLRSPIMASILGLYALTHWENRSVTRTLYRLAVRDLAHGDSTGRTCDLKGFLQALRNTAFHKAFWPNCLNFVGQYTGEDGWQDDRFWKPWIRRQRQAKSGNDILGERAIRESRGAV</sequence>
<dbReference type="AlphaFoldDB" id="A0A9P9EWY5"/>
<dbReference type="GO" id="GO:0046873">
    <property type="term" value="F:metal ion transmembrane transporter activity"/>
    <property type="evidence" value="ECO:0007669"/>
    <property type="project" value="InterPro"/>
</dbReference>
<name>A0A9P9EWY5_9HYPO</name>
<organism evidence="6 8">
    <name type="scientific">Dactylonectria estremocensis</name>
    <dbReference type="NCBI Taxonomy" id="1079267"/>
    <lineage>
        <taxon>Eukaryota</taxon>
        <taxon>Fungi</taxon>
        <taxon>Dikarya</taxon>
        <taxon>Ascomycota</taxon>
        <taxon>Pezizomycotina</taxon>
        <taxon>Sordariomycetes</taxon>
        <taxon>Hypocreomycetidae</taxon>
        <taxon>Hypocreales</taxon>
        <taxon>Nectriaceae</taxon>
        <taxon>Dactylonectria</taxon>
    </lineage>
</organism>
<dbReference type="EMBL" id="JAGMUU010000008">
    <property type="protein sequence ID" value="KAH7147071.1"/>
    <property type="molecule type" value="Genomic_DNA"/>
</dbReference>
<evidence type="ECO:0000256" key="5">
    <source>
        <dbReference type="SAM" id="Phobius"/>
    </source>
</evidence>
<feature type="transmembrane region" description="Helical" evidence="5">
    <location>
        <begin position="75"/>
        <end position="97"/>
    </location>
</feature>
<keyword evidence="4 5" id="KW-0472">Membrane</keyword>
<evidence type="ECO:0000256" key="3">
    <source>
        <dbReference type="ARBA" id="ARBA00022989"/>
    </source>
</evidence>
<keyword evidence="3 5" id="KW-1133">Transmembrane helix</keyword>
<accession>A0A9P9EWY5</accession>